<evidence type="ECO:0000256" key="1">
    <source>
        <dbReference type="ARBA" id="ARBA00004170"/>
    </source>
</evidence>
<comment type="subcellular location">
    <subcellularLocation>
        <location evidence="7">Cellular thylakoid membrane</location>
        <topology evidence="7">Peripheral membrane protein</topology>
    </subcellularLocation>
    <subcellularLocation>
        <location evidence="1">Membrane</location>
        <topology evidence="1">Peripheral membrane protein</topology>
    </subcellularLocation>
    <subcellularLocation>
        <location evidence="2">Plastid</location>
    </subcellularLocation>
</comment>
<evidence type="ECO:0000313" key="9">
    <source>
        <dbReference type="EMBL" id="ASQ40285.1"/>
    </source>
</evidence>
<protein>
    <recommendedName>
        <fullName evidence="7">Photosystem I assembly protein Ycf3</fullName>
    </recommendedName>
</protein>
<evidence type="ECO:0000256" key="7">
    <source>
        <dbReference type="HAMAP-Rule" id="MF_00439"/>
    </source>
</evidence>
<keyword evidence="4 7" id="KW-0677">Repeat</keyword>
<dbReference type="InterPro" id="IPR019734">
    <property type="entry name" value="TPR_rpt"/>
</dbReference>
<dbReference type="Pfam" id="PF00515">
    <property type="entry name" value="TPR_1"/>
    <property type="match status" value="1"/>
</dbReference>
<dbReference type="SUPFAM" id="SSF48452">
    <property type="entry name" value="TPR-like"/>
    <property type="match status" value="1"/>
</dbReference>
<dbReference type="InterPro" id="IPR051685">
    <property type="entry name" value="Ycf3/AcsC/BcsC/TPR_MFPF"/>
</dbReference>
<dbReference type="Gene3D" id="1.25.40.10">
    <property type="entry name" value="Tetratricopeptide repeat domain"/>
    <property type="match status" value="1"/>
</dbReference>
<keyword evidence="5 7" id="KW-0802">TPR repeat</keyword>
<dbReference type="InterPro" id="IPR011990">
    <property type="entry name" value="TPR-like_helical_dom_sf"/>
</dbReference>
<keyword evidence="6 7" id="KW-0472">Membrane</keyword>
<reference evidence="9" key="1">
    <citation type="submission" date="2017-05" db="EMBL/GenBank/DDBJ databases">
        <title>Plastid comparative genomics reveals ancient divergence between Glaucophyte genera.</title>
        <authorList>
            <person name="Figueroa-Martinez F.J."/>
            <person name="Jackson C."/>
            <person name="Reyes-Prieto A."/>
        </authorList>
    </citation>
    <scope>NUCLEOTIDE SEQUENCE</scope>
    <source>
        <strain evidence="9">SAG 46.84</strain>
    </source>
</reference>
<accession>A0A3G1IW65</accession>
<dbReference type="PANTHER" id="PTHR44943:SF8">
    <property type="entry name" value="TPR REPEAT-CONTAINING PROTEIN MJ0263"/>
    <property type="match status" value="1"/>
</dbReference>
<geneLocation type="plastid" evidence="9"/>
<gene>
    <name evidence="7 9" type="primary">ycf3</name>
</gene>
<sequence>MPKSQRNNNFIDKTFTVIADLILKFLPVNKKAKVAFASYRDGMQAQSEGEYSEALEYYYEALRLEEDPYDRSYNFYNIALIFSNMGEYEKALDYYQRSINLNSNLPQAFNNMAVIYHMQAEKYMEQGNLEAGELLFNQAGLYWKQAIRLAPDNYIEAQNWLRISGR</sequence>
<feature type="repeat" description="TPR 1" evidence="7">
    <location>
        <begin position="35"/>
        <end position="68"/>
    </location>
</feature>
<comment type="function">
    <text evidence="7">Seems to be required for the assembly of the photosystem I complex.</text>
</comment>
<dbReference type="SMART" id="SM00028">
    <property type="entry name" value="TPR"/>
    <property type="match status" value="3"/>
</dbReference>
<evidence type="ECO:0000256" key="4">
    <source>
        <dbReference type="ARBA" id="ARBA00022737"/>
    </source>
</evidence>
<dbReference type="PANTHER" id="PTHR44943">
    <property type="entry name" value="CELLULOSE SYNTHASE OPERON PROTEIN C"/>
    <property type="match status" value="1"/>
</dbReference>
<dbReference type="InterPro" id="IPR022818">
    <property type="entry name" value="PSI_Ycf3_assembly"/>
</dbReference>
<dbReference type="GeneID" id="38572749"/>
<name>A0A3G1IW65_9EUKA</name>
<feature type="repeat" description="TPR" evidence="8">
    <location>
        <begin position="72"/>
        <end position="105"/>
    </location>
</feature>
<dbReference type="GO" id="GO:0042651">
    <property type="term" value="C:thylakoid membrane"/>
    <property type="evidence" value="ECO:0007669"/>
    <property type="project" value="UniProtKB-UniRule"/>
</dbReference>
<keyword evidence="9" id="KW-0934">Plastid</keyword>
<keyword evidence="7" id="KW-0793">Thylakoid</keyword>
<proteinExistence type="inferred from homology"/>
<evidence type="ECO:0000256" key="3">
    <source>
        <dbReference type="ARBA" id="ARBA00022531"/>
    </source>
</evidence>
<keyword evidence="3 7" id="KW-0602">Photosynthesis</keyword>
<organism evidence="9">
    <name type="scientific">Gloeochaete wittrockiana</name>
    <dbReference type="NCBI Taxonomy" id="38269"/>
    <lineage>
        <taxon>Eukaryota</taxon>
        <taxon>Glaucocystophyceae</taxon>
        <taxon>Gloeochaetales</taxon>
        <taxon>Gloeochaetaceae</taxon>
        <taxon>Gloeochaete</taxon>
    </lineage>
</organism>
<dbReference type="RefSeq" id="YP_009546224.1">
    <property type="nucleotide sequence ID" value="NC_040153.1"/>
</dbReference>
<evidence type="ECO:0000256" key="5">
    <source>
        <dbReference type="ARBA" id="ARBA00022803"/>
    </source>
</evidence>
<dbReference type="AlphaFoldDB" id="A0A3G1IW65"/>
<dbReference type="PROSITE" id="PS50293">
    <property type="entry name" value="TPR_REGION"/>
    <property type="match status" value="1"/>
</dbReference>
<dbReference type="NCBIfam" id="NF002725">
    <property type="entry name" value="PRK02603.1"/>
    <property type="match status" value="1"/>
</dbReference>
<evidence type="ECO:0000256" key="6">
    <source>
        <dbReference type="ARBA" id="ARBA00023136"/>
    </source>
</evidence>
<dbReference type="PROSITE" id="PS50005">
    <property type="entry name" value="TPR"/>
    <property type="match status" value="2"/>
</dbReference>
<feature type="repeat" description="TPR 2" evidence="7">
    <location>
        <begin position="72"/>
        <end position="105"/>
    </location>
</feature>
<dbReference type="HAMAP" id="MF_00439">
    <property type="entry name" value="Ycf3"/>
    <property type="match status" value="1"/>
</dbReference>
<evidence type="ECO:0000256" key="8">
    <source>
        <dbReference type="PROSITE-ProRule" id="PRU00339"/>
    </source>
</evidence>
<dbReference type="GO" id="GO:0015979">
    <property type="term" value="P:photosynthesis"/>
    <property type="evidence" value="ECO:0007669"/>
    <property type="project" value="UniProtKB-UniRule"/>
</dbReference>
<feature type="repeat" description="TPR 3" evidence="7">
    <location>
        <begin position="120"/>
        <end position="153"/>
    </location>
</feature>
<evidence type="ECO:0000256" key="2">
    <source>
        <dbReference type="ARBA" id="ARBA00004474"/>
    </source>
</evidence>
<dbReference type="GO" id="GO:0009536">
    <property type="term" value="C:plastid"/>
    <property type="evidence" value="ECO:0007669"/>
    <property type="project" value="UniProtKB-SubCell"/>
</dbReference>
<comment type="similarity">
    <text evidence="7">Belongs to the Ycf3 family.</text>
</comment>
<feature type="repeat" description="TPR" evidence="8">
    <location>
        <begin position="35"/>
        <end position="68"/>
    </location>
</feature>
<dbReference type="EMBL" id="MF167426">
    <property type="protein sequence ID" value="ASQ40285.1"/>
    <property type="molecule type" value="Genomic_DNA"/>
</dbReference>